<keyword evidence="8 9" id="KW-0472">Membrane</keyword>
<evidence type="ECO:0000256" key="7">
    <source>
        <dbReference type="ARBA" id="ARBA00022989"/>
    </source>
</evidence>
<dbReference type="EC" id="3.4.23.36" evidence="9"/>
<evidence type="ECO:0000313" key="12">
    <source>
        <dbReference type="EMBL" id="RXH56867.1"/>
    </source>
</evidence>
<feature type="transmembrane region" description="Helical" evidence="9">
    <location>
        <begin position="81"/>
        <end position="103"/>
    </location>
</feature>
<keyword evidence="7 9" id="KW-1133">Transmembrane helix</keyword>
<evidence type="ECO:0000256" key="11">
    <source>
        <dbReference type="RuleBase" id="RU004181"/>
    </source>
</evidence>
<accession>A0A4Q0T141</accession>
<dbReference type="PRINTS" id="PR00781">
    <property type="entry name" value="LIPOSIGPTASE"/>
</dbReference>
<comment type="pathway">
    <text evidence="9">Protein modification; lipoprotein biosynthesis (signal peptide cleavage).</text>
</comment>
<feature type="transmembrane region" description="Helical" evidence="9">
    <location>
        <begin position="20"/>
        <end position="37"/>
    </location>
</feature>
<dbReference type="HAMAP" id="MF_00161">
    <property type="entry name" value="LspA"/>
    <property type="match status" value="1"/>
</dbReference>
<feature type="transmembrane region" description="Helical" evidence="9">
    <location>
        <begin position="148"/>
        <end position="172"/>
    </location>
</feature>
<comment type="subcellular location">
    <subcellularLocation>
        <location evidence="9">Cell membrane</location>
        <topology evidence="9">Multi-pass membrane protein</topology>
    </subcellularLocation>
</comment>
<protein>
    <recommendedName>
        <fullName evidence="9">Lipoprotein signal peptidase</fullName>
        <ecNumber evidence="9">3.4.23.36</ecNumber>
    </recommendedName>
    <alternativeName>
        <fullName evidence="9">Prolipoprotein signal peptidase</fullName>
    </alternativeName>
    <alternativeName>
        <fullName evidence="9">Signal peptidase II</fullName>
        <shortName evidence="9">SPase II</shortName>
    </alternativeName>
</protein>
<dbReference type="Proteomes" id="UP000289437">
    <property type="component" value="Unassembled WGS sequence"/>
</dbReference>
<evidence type="ECO:0000256" key="4">
    <source>
        <dbReference type="ARBA" id="ARBA00022692"/>
    </source>
</evidence>
<keyword evidence="6 9" id="KW-0378">Hydrolase</keyword>
<dbReference type="PROSITE" id="PS00855">
    <property type="entry name" value="SPASE_II"/>
    <property type="match status" value="1"/>
</dbReference>
<reference evidence="12 13" key="1">
    <citation type="submission" date="2018-11" db="EMBL/GenBank/DDBJ databases">
        <authorList>
            <person name="Mardanov A.V."/>
            <person name="Ravin N.V."/>
            <person name="Dedysh S.N."/>
        </authorList>
    </citation>
    <scope>NUCLEOTIDE SEQUENCE [LARGE SCALE GENOMIC DNA]</scope>
    <source>
        <strain evidence="12 13">AF10</strain>
    </source>
</reference>
<dbReference type="EMBL" id="RDSM01000001">
    <property type="protein sequence ID" value="RXH56867.1"/>
    <property type="molecule type" value="Genomic_DNA"/>
</dbReference>
<dbReference type="RefSeq" id="WP_241654252.1">
    <property type="nucleotide sequence ID" value="NZ_RDSM01000001.1"/>
</dbReference>
<evidence type="ECO:0000256" key="6">
    <source>
        <dbReference type="ARBA" id="ARBA00022801"/>
    </source>
</evidence>
<evidence type="ECO:0000256" key="5">
    <source>
        <dbReference type="ARBA" id="ARBA00022750"/>
    </source>
</evidence>
<keyword evidence="13" id="KW-1185">Reference proteome</keyword>
<keyword evidence="4 9" id="KW-0812">Transmembrane</keyword>
<organism evidence="12 13">
    <name type="scientific">Granulicella sibirica</name>
    <dbReference type="NCBI Taxonomy" id="2479048"/>
    <lineage>
        <taxon>Bacteria</taxon>
        <taxon>Pseudomonadati</taxon>
        <taxon>Acidobacteriota</taxon>
        <taxon>Terriglobia</taxon>
        <taxon>Terriglobales</taxon>
        <taxon>Acidobacteriaceae</taxon>
        <taxon>Granulicella</taxon>
    </lineage>
</organism>
<evidence type="ECO:0000256" key="1">
    <source>
        <dbReference type="ARBA" id="ARBA00006139"/>
    </source>
</evidence>
<dbReference type="GO" id="GO:0006508">
    <property type="term" value="P:proteolysis"/>
    <property type="evidence" value="ECO:0007669"/>
    <property type="project" value="UniProtKB-KW"/>
</dbReference>
<dbReference type="GO" id="GO:0004190">
    <property type="term" value="F:aspartic-type endopeptidase activity"/>
    <property type="evidence" value="ECO:0007669"/>
    <property type="project" value="UniProtKB-UniRule"/>
</dbReference>
<evidence type="ECO:0000256" key="2">
    <source>
        <dbReference type="ARBA" id="ARBA00022475"/>
    </source>
</evidence>
<keyword evidence="3 9" id="KW-0645">Protease</keyword>
<dbReference type="AlphaFoldDB" id="A0A4Q0T141"/>
<keyword evidence="2 9" id="KW-1003">Cell membrane</keyword>
<name>A0A4Q0T141_9BACT</name>
<comment type="similarity">
    <text evidence="1 9 11">Belongs to the peptidase A8 family.</text>
</comment>
<dbReference type="GO" id="GO:0005886">
    <property type="term" value="C:plasma membrane"/>
    <property type="evidence" value="ECO:0007669"/>
    <property type="project" value="UniProtKB-SubCell"/>
</dbReference>
<evidence type="ECO:0000256" key="8">
    <source>
        <dbReference type="ARBA" id="ARBA00023136"/>
    </source>
</evidence>
<comment type="caution">
    <text evidence="12">The sequence shown here is derived from an EMBL/GenBank/DDBJ whole genome shotgun (WGS) entry which is preliminary data.</text>
</comment>
<evidence type="ECO:0000256" key="3">
    <source>
        <dbReference type="ARBA" id="ARBA00022670"/>
    </source>
</evidence>
<feature type="active site" evidence="9">
    <location>
        <position position="138"/>
    </location>
</feature>
<gene>
    <name evidence="9" type="primary">lspA</name>
    <name evidence="12" type="ORF">GRAN_0177</name>
</gene>
<dbReference type="UniPathway" id="UPA00665"/>
<feature type="active site" evidence="9">
    <location>
        <position position="156"/>
    </location>
</feature>
<feature type="transmembrane region" description="Helical" evidence="9">
    <location>
        <begin position="108"/>
        <end position="128"/>
    </location>
</feature>
<evidence type="ECO:0000256" key="9">
    <source>
        <dbReference type="HAMAP-Rule" id="MF_00161"/>
    </source>
</evidence>
<keyword evidence="12" id="KW-0449">Lipoprotein</keyword>
<dbReference type="Pfam" id="PF01252">
    <property type="entry name" value="Peptidase_A8"/>
    <property type="match status" value="1"/>
</dbReference>
<comment type="catalytic activity">
    <reaction evidence="9 10">
        <text>Release of signal peptides from bacterial membrane prolipoproteins. Hydrolyzes -Xaa-Yaa-Zaa-|-(S,diacylglyceryl)Cys-, in which Xaa is hydrophobic (preferably Leu), and Yaa (Ala or Ser) and Zaa (Gly or Ala) have small, neutral side chains.</text>
        <dbReference type="EC" id="3.4.23.36"/>
    </reaction>
</comment>
<keyword evidence="5 9" id="KW-0064">Aspartyl protease</keyword>
<dbReference type="NCBIfam" id="TIGR00077">
    <property type="entry name" value="lspA"/>
    <property type="match status" value="1"/>
</dbReference>
<sequence length="178" mass="19792">MSTSETTMPDHFVEARGTDRRPILFAIAALIILLDRLSKLWIIANIRSGYGKVIIPNFFRLDHVLNTGAAFSIFADSLSPLAVRYSLIGFSIFAILVVVVMIWRAGRVITLSTVALALILGGAIGNLYDRMVYLHVVDFLEFHIKTHFWPSFNVADSAIVVGACLLFLEILLPQRSET</sequence>
<dbReference type="PANTHER" id="PTHR33695:SF1">
    <property type="entry name" value="LIPOPROTEIN SIGNAL PEPTIDASE"/>
    <property type="match status" value="1"/>
</dbReference>
<evidence type="ECO:0000313" key="13">
    <source>
        <dbReference type="Proteomes" id="UP000289437"/>
    </source>
</evidence>
<evidence type="ECO:0000256" key="10">
    <source>
        <dbReference type="RuleBase" id="RU000594"/>
    </source>
</evidence>
<reference evidence="13" key="2">
    <citation type="submission" date="2019-02" db="EMBL/GenBank/DDBJ databases">
        <title>Granulicella sibirica sp. nov., a psychrotolerant acidobacterium isolated from an organic soil layer in forested tundra, West Siberia.</title>
        <authorList>
            <person name="Oshkin I.Y."/>
            <person name="Kulichevskaya I.S."/>
            <person name="Rijpstra W.I.C."/>
            <person name="Sinninghe Damste J.S."/>
            <person name="Rakitin A.L."/>
            <person name="Ravin N.V."/>
            <person name="Dedysh S.N."/>
        </authorList>
    </citation>
    <scope>NUCLEOTIDE SEQUENCE [LARGE SCALE GENOMIC DNA]</scope>
    <source>
        <strain evidence="13">AF10</strain>
    </source>
</reference>
<comment type="function">
    <text evidence="9 10">This protein specifically catalyzes the removal of signal peptides from prolipoproteins.</text>
</comment>
<dbReference type="PANTHER" id="PTHR33695">
    <property type="entry name" value="LIPOPROTEIN SIGNAL PEPTIDASE"/>
    <property type="match status" value="1"/>
</dbReference>
<dbReference type="InterPro" id="IPR001872">
    <property type="entry name" value="Peptidase_A8"/>
</dbReference>
<proteinExistence type="inferred from homology"/>